<keyword evidence="3" id="KW-1185">Reference proteome</keyword>
<dbReference type="Proteomes" id="UP001189619">
    <property type="component" value="Chromosome"/>
</dbReference>
<gene>
    <name evidence="2" type="ORF">BSPP4475_02795</name>
</gene>
<organism evidence="2 3">
    <name type="scientific">Brevibacillus aydinogluensis</name>
    <dbReference type="NCBI Taxonomy" id="927786"/>
    <lineage>
        <taxon>Bacteria</taxon>
        <taxon>Bacillati</taxon>
        <taxon>Bacillota</taxon>
        <taxon>Bacilli</taxon>
        <taxon>Bacillales</taxon>
        <taxon>Paenibacillaceae</taxon>
        <taxon>Brevibacillus</taxon>
    </lineage>
</organism>
<reference evidence="2" key="1">
    <citation type="submission" date="2023-07" db="EMBL/GenBank/DDBJ databases">
        <authorList>
            <person name="Ivanov I."/>
            <person name="Teneva D."/>
            <person name="Stoikov I."/>
        </authorList>
    </citation>
    <scope>NUCLEOTIDE SEQUENCE</scope>
    <source>
        <strain evidence="2">4475</strain>
    </source>
</reference>
<dbReference type="Gene3D" id="3.40.50.720">
    <property type="entry name" value="NAD(P)-binding Rossmann-like Domain"/>
    <property type="match status" value="1"/>
</dbReference>
<dbReference type="GO" id="GO:0035556">
    <property type="term" value="P:intracellular signal transduction"/>
    <property type="evidence" value="ECO:0007669"/>
    <property type="project" value="InterPro"/>
</dbReference>
<dbReference type="SUPFAM" id="SSF69572">
    <property type="entry name" value="Activating enzymes of the ubiquitin-like proteins"/>
    <property type="match status" value="1"/>
</dbReference>
<proteinExistence type="predicted"/>
<name>A0AA48M4P4_9BACL</name>
<dbReference type="AlphaFoldDB" id="A0AA48M4P4"/>
<dbReference type="EMBL" id="OY569118">
    <property type="protein sequence ID" value="CAJ1001246.1"/>
    <property type="molecule type" value="Genomic_DNA"/>
</dbReference>
<protein>
    <submittedName>
        <fullName evidence="2">Thiazole-containing bacteriocin maturation protein</fullName>
    </submittedName>
</protein>
<sequence length="652" mass="72318">MTGLKPSMRLKVKGDTFFLPDPSGGVHVRNNVGSLYMEGRTILQWMEKLMPVLNGEHTLEELTDGLPAPHRNRVYEIAEVLYKNGFVRDVSRDRPHQLPEGIRKRYAEQIEFLDSFVGSGAYRFQTYRQTRVAAAGAGTFLLSLAAALLESGLPRLHVLITDEAVTNRQRLAELAEHARKEDPEVSLEAISLQKGGVFSWREFVQPFDAILYVSEKGDVEELRLLQDICRQEKKVFLPALCIYETGMAGPLVHPDSAGCWESAWRRLHLSSVRKDPKQHAFSSTAAAMLANVMVFEWFKTAAGVFRPEPQFFLLDLETLEGSWHSFLPHPLVTGCKPIEWINVSDLPLERDAGRRDTDGLTPVFSRLTSPVTGILHVWEPLDTRQIPLAQCVVQAVDPLAEGPDRLQPAVVCTGLTHDEARREAGLAGIEAYVTKLADRLLSALSAEQEADKITLQPDECIGIGAGETAAEGVSRGLRKCLTEALRRRYASEQPRISLLRVETVADEPCRYYLQALTTMQEAPLIGLGEDVCGFPVVWVGLNGRWYGSVGFHVASALRQSLQQALQKAQNQAAHSGMQAVEVPDVLLADKTPQSLSIPACEADDHVMVVQSALQVLRRNNKRLLVCDLALEPFLREGLAGVFGVLVREEESR</sequence>
<dbReference type="PROSITE" id="PS50186">
    <property type="entry name" value="DEP"/>
    <property type="match status" value="1"/>
</dbReference>
<dbReference type="GO" id="GO:0008641">
    <property type="term" value="F:ubiquitin-like modifier activating enzyme activity"/>
    <property type="evidence" value="ECO:0007669"/>
    <property type="project" value="InterPro"/>
</dbReference>
<dbReference type="InterPro" id="IPR022368">
    <property type="entry name" value="Thiazole_bacteriocin_mat_put"/>
</dbReference>
<dbReference type="NCBIfam" id="TIGR03693">
    <property type="entry name" value="ocin_ThiF_like"/>
    <property type="match status" value="1"/>
</dbReference>
<accession>A0AA48M4P4</accession>
<evidence type="ECO:0000259" key="1">
    <source>
        <dbReference type="PROSITE" id="PS50186"/>
    </source>
</evidence>
<dbReference type="InterPro" id="IPR035985">
    <property type="entry name" value="Ubiquitin-activating_enz"/>
</dbReference>
<dbReference type="RefSeq" id="WP_304415070.1">
    <property type="nucleotide sequence ID" value="NZ_OY569118.1"/>
</dbReference>
<dbReference type="InterPro" id="IPR000591">
    <property type="entry name" value="DEP_dom"/>
</dbReference>
<evidence type="ECO:0000313" key="3">
    <source>
        <dbReference type="Proteomes" id="UP001189619"/>
    </source>
</evidence>
<dbReference type="KEGG" id="bayd:BSPP4475_02795"/>
<feature type="domain" description="DEP" evidence="1">
    <location>
        <begin position="39"/>
        <end position="126"/>
    </location>
</feature>
<evidence type="ECO:0000313" key="2">
    <source>
        <dbReference type="EMBL" id="CAJ1001246.1"/>
    </source>
</evidence>